<evidence type="ECO:0000313" key="2">
    <source>
        <dbReference type="EMBL" id="DAF42623.1"/>
    </source>
</evidence>
<dbReference type="InterPro" id="IPR050625">
    <property type="entry name" value="ParA/MinD_ATPase"/>
</dbReference>
<organism evidence="2">
    <name type="scientific">Siphoviridae sp. ctHip2</name>
    <dbReference type="NCBI Taxonomy" id="2827830"/>
    <lineage>
        <taxon>Viruses</taxon>
        <taxon>Duplodnaviria</taxon>
        <taxon>Heunggongvirae</taxon>
        <taxon>Uroviricota</taxon>
        <taxon>Caudoviricetes</taxon>
    </lineage>
</organism>
<reference evidence="2" key="1">
    <citation type="journal article" date="2021" name="Proc. Natl. Acad. Sci. U.S.A.">
        <title>A Catalog of Tens of Thousands of Viruses from Human Metagenomes Reveals Hidden Associations with Chronic Diseases.</title>
        <authorList>
            <person name="Tisza M.J."/>
            <person name="Buck C.B."/>
        </authorList>
    </citation>
    <scope>NUCLEOTIDE SEQUENCE</scope>
    <source>
        <strain evidence="2">CtHip2</strain>
    </source>
</reference>
<dbReference type="PANTHER" id="PTHR43384">
    <property type="entry name" value="SEPTUM SITE-DETERMINING PROTEIN MIND HOMOLOG, CHLOROPLASTIC-RELATED"/>
    <property type="match status" value="1"/>
</dbReference>
<dbReference type="Gene3D" id="3.40.50.300">
    <property type="entry name" value="P-loop containing nucleotide triphosphate hydrolases"/>
    <property type="match status" value="1"/>
</dbReference>
<dbReference type="InterPro" id="IPR025669">
    <property type="entry name" value="AAA_dom"/>
</dbReference>
<sequence>MQHKIAFVGPEVVYKAFVDMEPNWDFQIPLENVEALERELDDDNGNISKDTSVVILFSRLFNNNPDLFAELAAFLAPYSVINILIPPQDRASEESKIRTAIKNKQFELAKEDDSYNANTPFYFVEYGDLILDELYESITKYVDSPLVPKDTKDVVGKLLDTDNGMGEIEGFEEDTDEEILDYESTGNGTVITVTSSKGGSGKSTDSTAIGAFLSEAGQKAFEQGLVDHAPKIITVDLDVKDGQLGYLNNATSPNIVNVYIARKDNTEKLTEEHIKQGIYHNPKSNTDFLFAPKTPKNAEAISPAFYLEVIKVLKTMYDYVILDTSVNYLDPLFSEVAYPMSDKIVLVSDMGISSLQGMGRWIKEFVYSPLREKTIDEDKVGIIINKFIPNTGIGLKEIERASHGIKILGFIPNMPQFITTKANHHSLNEIIYNEGIKNSFKMIVSQLLPEQPLGDF</sequence>
<dbReference type="GO" id="GO:0051782">
    <property type="term" value="P:negative regulation of cell division"/>
    <property type="evidence" value="ECO:0007669"/>
    <property type="project" value="TreeGrafter"/>
</dbReference>
<dbReference type="PANTHER" id="PTHR43384:SF13">
    <property type="entry name" value="SLR0110 PROTEIN"/>
    <property type="match status" value="1"/>
</dbReference>
<dbReference type="GO" id="GO:0009898">
    <property type="term" value="C:cytoplasmic side of plasma membrane"/>
    <property type="evidence" value="ECO:0007669"/>
    <property type="project" value="TreeGrafter"/>
</dbReference>
<dbReference type="GO" id="GO:0005524">
    <property type="term" value="F:ATP binding"/>
    <property type="evidence" value="ECO:0007669"/>
    <property type="project" value="TreeGrafter"/>
</dbReference>
<accession>A0A8S5RVM6</accession>
<dbReference type="EMBL" id="BK032497">
    <property type="protein sequence ID" value="DAF42623.1"/>
    <property type="molecule type" value="Genomic_DNA"/>
</dbReference>
<evidence type="ECO:0000259" key="1">
    <source>
        <dbReference type="Pfam" id="PF13614"/>
    </source>
</evidence>
<dbReference type="GO" id="GO:0016887">
    <property type="term" value="F:ATP hydrolysis activity"/>
    <property type="evidence" value="ECO:0007669"/>
    <property type="project" value="TreeGrafter"/>
</dbReference>
<dbReference type="SUPFAM" id="SSF52540">
    <property type="entry name" value="P-loop containing nucleoside triphosphate hydrolases"/>
    <property type="match status" value="1"/>
</dbReference>
<proteinExistence type="predicted"/>
<dbReference type="InterPro" id="IPR027417">
    <property type="entry name" value="P-loop_NTPase"/>
</dbReference>
<dbReference type="Pfam" id="PF13614">
    <property type="entry name" value="AAA_31"/>
    <property type="match status" value="1"/>
</dbReference>
<protein>
    <submittedName>
        <fullName evidence="2">ParA</fullName>
    </submittedName>
</protein>
<feature type="domain" description="AAA" evidence="1">
    <location>
        <begin position="189"/>
        <end position="363"/>
    </location>
</feature>
<name>A0A8S5RVM6_9CAUD</name>